<proteinExistence type="predicted"/>
<protein>
    <submittedName>
        <fullName evidence="1">Uncharacterized protein</fullName>
    </submittedName>
</protein>
<dbReference type="Proteomes" id="UP000070544">
    <property type="component" value="Unassembled WGS sequence"/>
</dbReference>
<name>A0A138ZWB8_GONPJ</name>
<organism evidence="1 2">
    <name type="scientific">Gonapodya prolifera (strain JEL478)</name>
    <name type="common">Monoblepharis prolifera</name>
    <dbReference type="NCBI Taxonomy" id="1344416"/>
    <lineage>
        <taxon>Eukaryota</taxon>
        <taxon>Fungi</taxon>
        <taxon>Fungi incertae sedis</taxon>
        <taxon>Chytridiomycota</taxon>
        <taxon>Chytridiomycota incertae sedis</taxon>
        <taxon>Monoblepharidomycetes</taxon>
        <taxon>Monoblepharidales</taxon>
        <taxon>Gonapodyaceae</taxon>
        <taxon>Gonapodya</taxon>
    </lineage>
</organism>
<evidence type="ECO:0000313" key="2">
    <source>
        <dbReference type="Proteomes" id="UP000070544"/>
    </source>
</evidence>
<keyword evidence="2" id="KW-1185">Reference proteome</keyword>
<reference evidence="1 2" key="1">
    <citation type="journal article" date="2015" name="Genome Biol. Evol.">
        <title>Phylogenomic analyses indicate that early fungi evolved digesting cell walls of algal ancestors of land plants.</title>
        <authorList>
            <person name="Chang Y."/>
            <person name="Wang S."/>
            <person name="Sekimoto S."/>
            <person name="Aerts A.L."/>
            <person name="Choi C."/>
            <person name="Clum A."/>
            <person name="LaButti K.M."/>
            <person name="Lindquist E.A."/>
            <person name="Yee Ngan C."/>
            <person name="Ohm R.A."/>
            <person name="Salamov A.A."/>
            <person name="Grigoriev I.V."/>
            <person name="Spatafora J.W."/>
            <person name="Berbee M.L."/>
        </authorList>
    </citation>
    <scope>NUCLEOTIDE SEQUENCE [LARGE SCALE GENOMIC DNA]</scope>
    <source>
        <strain evidence="1 2">JEL478</strain>
    </source>
</reference>
<dbReference type="OrthoDB" id="2267388at2759"/>
<dbReference type="EMBL" id="KQ966003">
    <property type="protein sequence ID" value="KXS08781.1"/>
    <property type="molecule type" value="Genomic_DNA"/>
</dbReference>
<sequence length="193" mass="22760">MSTQNFAWPVESAAVIIAMCVPLEVLEEKRQREEDEVNQEMELDRLRESEPQRRRLLEFLLKSAGLELRSDSRLCAKYITSGEGDLDMIVRRMSEMKWLFEYCNIRKVLDEVEQENIEEWEAGYIPDVPVFDEAEYRVLKAQPYPRVWPWMYDKYARIIQRGCRNWIWKPVTADGKFGISARVGMRACGIAFP</sequence>
<accession>A0A138ZWB8</accession>
<evidence type="ECO:0000313" key="1">
    <source>
        <dbReference type="EMBL" id="KXS08781.1"/>
    </source>
</evidence>
<dbReference type="STRING" id="1344416.A0A138ZWB8"/>
<gene>
    <name evidence="1" type="ORF">M427DRAFT_50325</name>
</gene>
<dbReference type="AlphaFoldDB" id="A0A138ZWB8"/>